<protein>
    <submittedName>
        <fullName evidence="1">Uncharacterized protein</fullName>
    </submittedName>
</protein>
<keyword evidence="2" id="KW-1185">Reference proteome</keyword>
<reference evidence="1 2" key="1">
    <citation type="submission" date="2016-10" db="EMBL/GenBank/DDBJ databases">
        <authorList>
            <person name="de Groot N.N."/>
        </authorList>
    </citation>
    <scope>NUCLEOTIDE SEQUENCE [LARGE SCALE GENOMIC DNA]</scope>
    <source>
        <strain evidence="1 2">DSM 44945</strain>
    </source>
</reference>
<dbReference type="EMBL" id="FOOK01000023">
    <property type="protein sequence ID" value="SFG26398.1"/>
    <property type="molecule type" value="Genomic_DNA"/>
</dbReference>
<name>A0A1I2QDN5_9BACL</name>
<dbReference type="AlphaFoldDB" id="A0A1I2QDN5"/>
<organism evidence="1 2">
    <name type="scientific">Planifilum fulgidum</name>
    <dbReference type="NCBI Taxonomy" id="201973"/>
    <lineage>
        <taxon>Bacteria</taxon>
        <taxon>Bacillati</taxon>
        <taxon>Bacillota</taxon>
        <taxon>Bacilli</taxon>
        <taxon>Bacillales</taxon>
        <taxon>Thermoactinomycetaceae</taxon>
        <taxon>Planifilum</taxon>
    </lineage>
</organism>
<sequence length="124" mass="14478">MFILTLILLAIETTNPSPYCELTDEGIYYDHKGSKLYSWEEIDHVKLLPGRIRDRFGLFYSFSLSGNECEFRFYDIDEIKTVERLVEENGMNLQVVPLTEEDLTSIRQSYSSDEAEYVIGLFSR</sequence>
<evidence type="ECO:0000313" key="2">
    <source>
        <dbReference type="Proteomes" id="UP000198661"/>
    </source>
</evidence>
<evidence type="ECO:0000313" key="1">
    <source>
        <dbReference type="EMBL" id="SFG26398.1"/>
    </source>
</evidence>
<dbReference type="RefSeq" id="WP_092039482.1">
    <property type="nucleotide sequence ID" value="NZ_FOOK01000023.1"/>
</dbReference>
<dbReference type="Proteomes" id="UP000198661">
    <property type="component" value="Unassembled WGS sequence"/>
</dbReference>
<dbReference type="OrthoDB" id="9866530at2"/>
<dbReference type="STRING" id="201973.SAMN04488025_12333"/>
<gene>
    <name evidence="1" type="ORF">SAMN04488025_12333</name>
</gene>
<accession>A0A1I2QDN5</accession>
<proteinExistence type="predicted"/>